<evidence type="ECO:0000313" key="2">
    <source>
        <dbReference type="Proteomes" id="UP000295164"/>
    </source>
</evidence>
<dbReference type="EMBL" id="SKFH01000005">
    <property type="protein sequence ID" value="TCZ73663.1"/>
    <property type="molecule type" value="Genomic_DNA"/>
</dbReference>
<accession>A0A4R4E497</accession>
<dbReference type="RefSeq" id="WP_131851068.1">
    <property type="nucleotide sequence ID" value="NZ_SKFH01000005.1"/>
</dbReference>
<comment type="caution">
    <text evidence="1">The sequence shown here is derived from an EMBL/GenBank/DDBJ whole genome shotgun (WGS) entry which is preliminary data.</text>
</comment>
<reference evidence="1 2" key="1">
    <citation type="submission" date="2019-03" db="EMBL/GenBank/DDBJ databases">
        <authorList>
            <person name="Kim M.K.M."/>
        </authorList>
    </citation>
    <scope>NUCLEOTIDE SEQUENCE [LARGE SCALE GENOMIC DNA]</scope>
    <source>
        <strain evidence="1 2">17J68-15</strain>
    </source>
</reference>
<keyword evidence="2" id="KW-1185">Reference proteome</keyword>
<dbReference type="Proteomes" id="UP000295164">
    <property type="component" value="Unassembled WGS sequence"/>
</dbReference>
<sequence>MNVHFAKMNVGEGKINIAPTIVNVEFGKTNVDTSSANVEFGKTNIGFDKTNVDDSKTNVGNPSANVAGHISNVASRHAAGHEGDFTADICGKIAKNRHSAPPGIPAGFGSRPSA</sequence>
<evidence type="ECO:0000313" key="1">
    <source>
        <dbReference type="EMBL" id="TCZ73663.1"/>
    </source>
</evidence>
<gene>
    <name evidence="1" type="ORF">E0486_05110</name>
</gene>
<organism evidence="1 2">
    <name type="scientific">Flaviaesturariibacter aridisoli</name>
    <dbReference type="NCBI Taxonomy" id="2545761"/>
    <lineage>
        <taxon>Bacteria</taxon>
        <taxon>Pseudomonadati</taxon>
        <taxon>Bacteroidota</taxon>
        <taxon>Chitinophagia</taxon>
        <taxon>Chitinophagales</taxon>
        <taxon>Chitinophagaceae</taxon>
        <taxon>Flaviaestuariibacter</taxon>
    </lineage>
</organism>
<protein>
    <submittedName>
        <fullName evidence="1">Uncharacterized protein</fullName>
    </submittedName>
</protein>
<proteinExistence type="predicted"/>
<dbReference type="AlphaFoldDB" id="A0A4R4E497"/>
<name>A0A4R4E497_9BACT</name>